<evidence type="ECO:0000313" key="1">
    <source>
        <dbReference type="EMBL" id="QOX65765.1"/>
    </source>
</evidence>
<dbReference type="EMBL" id="CP042469">
    <property type="protein sequence ID" value="QOX65765.1"/>
    <property type="molecule type" value="Genomic_DNA"/>
</dbReference>
<name>A0ACD1AHD5_9FIRM</name>
<protein>
    <submittedName>
        <fullName evidence="1">DUF2804 domain-containing protein</fullName>
    </submittedName>
</protein>
<accession>A0ACD1AHD5</accession>
<dbReference type="Proteomes" id="UP000594014">
    <property type="component" value="Chromosome"/>
</dbReference>
<organism evidence="1 2">
    <name type="scientific">Anoxybacterium hadale</name>
    <dbReference type="NCBI Taxonomy" id="3408580"/>
    <lineage>
        <taxon>Bacteria</taxon>
        <taxon>Bacillati</taxon>
        <taxon>Bacillota</taxon>
        <taxon>Clostridia</taxon>
        <taxon>Peptostreptococcales</taxon>
        <taxon>Anaerovoracaceae</taxon>
        <taxon>Anoxybacterium</taxon>
    </lineage>
</organism>
<sequence length="343" mass="38922">MKQIKLETGNLLDPKGRLSQSGYATQPIKIYDRKAIKAGALRIKEWDYYLVYNNDFGIALTVADNSYMGLISATFLDFNARTEHTVSPMVLLPLGRMALPSNPGAGDIRFKNKKVEISFLHEEGGRRLLLNLPNFEDKFPLIVDLFLSEAMEDSMVIATPFKDAPKAFYYNQKVIGMYAQGTVTHKDRQYYFNPKTSFGILDWGRGVWTYNNIWYWSAANGMVNGDLFGFNLGYGFGDTSAASENMLFYNGTHKLDEVCFNIPVKADGSTDYLKHWNFTSSDGRFEANFIPILDRSAYTSYGFLMSDQHQVFGYFDGKAVLDDGEVIEIKHLLGFAEKVQNKW</sequence>
<gene>
    <name evidence="1" type="ORF">FRZ06_21630</name>
</gene>
<reference evidence="1" key="1">
    <citation type="submission" date="2019-08" db="EMBL/GenBank/DDBJ databases">
        <title>Genome sequence of Clostridiales bacterium MT110.</title>
        <authorList>
            <person name="Cao J."/>
        </authorList>
    </citation>
    <scope>NUCLEOTIDE SEQUENCE</scope>
    <source>
        <strain evidence="1">MT110</strain>
    </source>
</reference>
<proteinExistence type="predicted"/>
<keyword evidence="2" id="KW-1185">Reference proteome</keyword>
<evidence type="ECO:0000313" key="2">
    <source>
        <dbReference type="Proteomes" id="UP000594014"/>
    </source>
</evidence>